<keyword evidence="3" id="KW-1185">Reference proteome</keyword>
<dbReference type="InterPro" id="IPR031165">
    <property type="entry name" value="GNAT_YJDJ"/>
</dbReference>
<name>A0ABY4EIS8_9BACI</name>
<dbReference type="CDD" id="cd04301">
    <property type="entry name" value="NAT_SF"/>
    <property type="match status" value="1"/>
</dbReference>
<evidence type="ECO:0000259" key="1">
    <source>
        <dbReference type="PROSITE" id="PS51729"/>
    </source>
</evidence>
<dbReference type="InterPro" id="IPR045057">
    <property type="entry name" value="Gcn5-rel_NAT"/>
</dbReference>
<feature type="domain" description="N-acetyltransferase" evidence="1">
    <location>
        <begin position="4"/>
        <end position="82"/>
    </location>
</feature>
<proteinExistence type="predicted"/>
<dbReference type="Pfam" id="PF14542">
    <property type="entry name" value="Acetyltransf_CG"/>
    <property type="match status" value="1"/>
</dbReference>
<dbReference type="RefSeq" id="WP_244710312.1">
    <property type="nucleotide sequence ID" value="NZ_CP095073.1"/>
</dbReference>
<accession>A0ABY4EIS8</accession>
<dbReference type="EMBL" id="CP095073">
    <property type="protein sequence ID" value="UOQ44391.1"/>
    <property type="molecule type" value="Genomic_DNA"/>
</dbReference>
<dbReference type="PANTHER" id="PTHR31435:SF9">
    <property type="entry name" value="PROTEIN NATD1"/>
    <property type="match status" value="1"/>
</dbReference>
<organism evidence="2 3">
    <name type="scientific">Halobacillus salinarum</name>
    <dbReference type="NCBI Taxonomy" id="2932257"/>
    <lineage>
        <taxon>Bacteria</taxon>
        <taxon>Bacillati</taxon>
        <taxon>Bacillota</taxon>
        <taxon>Bacilli</taxon>
        <taxon>Bacillales</taxon>
        <taxon>Bacillaceae</taxon>
        <taxon>Halobacillus</taxon>
    </lineage>
</organism>
<dbReference type="SUPFAM" id="SSF55729">
    <property type="entry name" value="Acyl-CoA N-acyltransferases (Nat)"/>
    <property type="match status" value="1"/>
</dbReference>
<dbReference type="PROSITE" id="PS51729">
    <property type="entry name" value="GNAT_YJDJ"/>
    <property type="match status" value="1"/>
</dbReference>
<evidence type="ECO:0000313" key="3">
    <source>
        <dbReference type="Proteomes" id="UP000831787"/>
    </source>
</evidence>
<dbReference type="InterPro" id="IPR016181">
    <property type="entry name" value="Acyl_CoA_acyltransferase"/>
</dbReference>
<protein>
    <submittedName>
        <fullName evidence="2">N-acetyltransferase</fullName>
    </submittedName>
</protein>
<dbReference type="Gene3D" id="3.40.630.30">
    <property type="match status" value="1"/>
</dbReference>
<dbReference type="Proteomes" id="UP000831787">
    <property type="component" value="Chromosome"/>
</dbReference>
<sequence>MNEKIKMEKERFYVGDPMEPAAELKFEERGEDMIITHTIVHPEERGKGLATELVRYAEQYAEDHRLEIVPVCSFAKEVLRNR</sequence>
<evidence type="ECO:0000313" key="2">
    <source>
        <dbReference type="EMBL" id="UOQ44391.1"/>
    </source>
</evidence>
<gene>
    <name evidence="2" type="ORF">MUN89_21635</name>
</gene>
<dbReference type="PANTHER" id="PTHR31435">
    <property type="entry name" value="PROTEIN NATD1"/>
    <property type="match status" value="1"/>
</dbReference>
<reference evidence="2 3" key="1">
    <citation type="submission" date="2022-04" db="EMBL/GenBank/DDBJ databases">
        <title>Halobacillus sp. isolated from saltern.</title>
        <authorList>
            <person name="Won M."/>
            <person name="Lee C.-M."/>
            <person name="Woen H.-Y."/>
            <person name="Kwon S.-W."/>
        </authorList>
    </citation>
    <scope>NUCLEOTIDE SEQUENCE [LARGE SCALE GENOMIC DNA]</scope>
    <source>
        <strain evidence="2 3">SSBR10-3</strain>
    </source>
</reference>